<organism evidence="1 2">
    <name type="scientific">Haemaphysalis longicornis</name>
    <name type="common">Bush tick</name>
    <dbReference type="NCBI Taxonomy" id="44386"/>
    <lineage>
        <taxon>Eukaryota</taxon>
        <taxon>Metazoa</taxon>
        <taxon>Ecdysozoa</taxon>
        <taxon>Arthropoda</taxon>
        <taxon>Chelicerata</taxon>
        <taxon>Arachnida</taxon>
        <taxon>Acari</taxon>
        <taxon>Parasitiformes</taxon>
        <taxon>Ixodida</taxon>
        <taxon>Ixodoidea</taxon>
        <taxon>Ixodidae</taxon>
        <taxon>Haemaphysalinae</taxon>
        <taxon>Haemaphysalis</taxon>
    </lineage>
</organism>
<gene>
    <name evidence="1" type="ORF">HPB48_010899</name>
</gene>
<dbReference type="Proteomes" id="UP000821853">
    <property type="component" value="Chromosome 9"/>
</dbReference>
<name>A0A9J6H4U0_HAELO</name>
<dbReference type="VEuPathDB" id="VectorBase:HLOH_053456"/>
<dbReference type="EMBL" id="JABSTR010000011">
    <property type="protein sequence ID" value="KAH9382339.1"/>
    <property type="molecule type" value="Genomic_DNA"/>
</dbReference>
<accession>A0A9J6H4U0</accession>
<reference evidence="1 2" key="1">
    <citation type="journal article" date="2020" name="Cell">
        <title>Large-Scale Comparative Analyses of Tick Genomes Elucidate Their Genetic Diversity and Vector Capacities.</title>
        <authorList>
            <consortium name="Tick Genome and Microbiome Consortium (TIGMIC)"/>
            <person name="Jia N."/>
            <person name="Wang J."/>
            <person name="Shi W."/>
            <person name="Du L."/>
            <person name="Sun Y."/>
            <person name="Zhan W."/>
            <person name="Jiang J.F."/>
            <person name="Wang Q."/>
            <person name="Zhang B."/>
            <person name="Ji P."/>
            <person name="Bell-Sakyi L."/>
            <person name="Cui X.M."/>
            <person name="Yuan T.T."/>
            <person name="Jiang B.G."/>
            <person name="Yang W.F."/>
            <person name="Lam T.T."/>
            <person name="Chang Q.C."/>
            <person name="Ding S.J."/>
            <person name="Wang X.J."/>
            <person name="Zhu J.G."/>
            <person name="Ruan X.D."/>
            <person name="Zhao L."/>
            <person name="Wei J.T."/>
            <person name="Ye R.Z."/>
            <person name="Que T.C."/>
            <person name="Du C.H."/>
            <person name="Zhou Y.H."/>
            <person name="Cheng J.X."/>
            <person name="Dai P.F."/>
            <person name="Guo W.B."/>
            <person name="Han X.H."/>
            <person name="Huang E.J."/>
            <person name="Li L.F."/>
            <person name="Wei W."/>
            <person name="Gao Y.C."/>
            <person name="Liu J.Z."/>
            <person name="Shao H.Z."/>
            <person name="Wang X."/>
            <person name="Wang C.C."/>
            <person name="Yang T.C."/>
            <person name="Huo Q.B."/>
            <person name="Li W."/>
            <person name="Chen H.Y."/>
            <person name="Chen S.E."/>
            <person name="Zhou L.G."/>
            <person name="Ni X.B."/>
            <person name="Tian J.H."/>
            <person name="Sheng Y."/>
            <person name="Liu T."/>
            <person name="Pan Y.S."/>
            <person name="Xia L.Y."/>
            <person name="Li J."/>
            <person name="Zhao F."/>
            <person name="Cao W.C."/>
        </authorList>
    </citation>
    <scope>NUCLEOTIDE SEQUENCE [LARGE SCALE GENOMIC DNA]</scope>
    <source>
        <strain evidence="1">HaeL-2018</strain>
    </source>
</reference>
<evidence type="ECO:0000313" key="1">
    <source>
        <dbReference type="EMBL" id="KAH9382339.1"/>
    </source>
</evidence>
<dbReference type="OrthoDB" id="6481731at2759"/>
<proteinExistence type="predicted"/>
<sequence length="252" mass="27858">MHGFTVFHCNNNHSPPPSLQACPAGAEARMAGGRGRVAVGWTSSVRLFALLSAALWVLPSEAQSALQLGRVLERRQAEQLPPVLPPEPSCAQLKLMWRQMHRMARHSQLTNEIPQFPAAYPFGYVSPDDKALMYWTPSSFGKVMRQPGGRSPQRKPMAGRFAEAPLPRAALGPSYGTMVHSPDERAALQRIRKPAGTWGRFPAGSSTAPNTVSKTRLLYRVEQVKSWAGGEGILARKRVLLSQLVEHWEQTY</sequence>
<keyword evidence="2" id="KW-1185">Reference proteome</keyword>
<evidence type="ECO:0000313" key="2">
    <source>
        <dbReference type="Proteomes" id="UP000821853"/>
    </source>
</evidence>
<dbReference type="AlphaFoldDB" id="A0A9J6H4U0"/>
<comment type="caution">
    <text evidence="1">The sequence shown here is derived from an EMBL/GenBank/DDBJ whole genome shotgun (WGS) entry which is preliminary data.</text>
</comment>
<protein>
    <submittedName>
        <fullName evidence="1">Uncharacterized protein</fullName>
    </submittedName>
</protein>